<keyword evidence="2" id="KW-1185">Reference proteome</keyword>
<comment type="caution">
    <text evidence="1">The sequence shown here is derived from an EMBL/GenBank/DDBJ whole genome shotgun (WGS) entry which is preliminary data.</text>
</comment>
<evidence type="ECO:0000313" key="1">
    <source>
        <dbReference type="EMBL" id="KAJ2777232.1"/>
    </source>
</evidence>
<dbReference type="OrthoDB" id="5522622at2759"/>
<organism evidence="1 2">
    <name type="scientific">Coemansia javaensis</name>
    <dbReference type="NCBI Taxonomy" id="2761396"/>
    <lineage>
        <taxon>Eukaryota</taxon>
        <taxon>Fungi</taxon>
        <taxon>Fungi incertae sedis</taxon>
        <taxon>Zoopagomycota</taxon>
        <taxon>Kickxellomycotina</taxon>
        <taxon>Kickxellomycetes</taxon>
        <taxon>Kickxellales</taxon>
        <taxon>Kickxellaceae</taxon>
        <taxon>Coemansia</taxon>
    </lineage>
</organism>
<name>A0A9W8H9R0_9FUNG</name>
<dbReference type="Proteomes" id="UP001140217">
    <property type="component" value="Unassembled WGS sequence"/>
</dbReference>
<accession>A0A9W8H9R0</accession>
<dbReference type="EMBL" id="JANBUL010000304">
    <property type="protein sequence ID" value="KAJ2777232.1"/>
    <property type="molecule type" value="Genomic_DNA"/>
</dbReference>
<reference evidence="1" key="1">
    <citation type="submission" date="2022-07" db="EMBL/GenBank/DDBJ databases">
        <title>Phylogenomic reconstructions and comparative analyses of Kickxellomycotina fungi.</title>
        <authorList>
            <person name="Reynolds N.K."/>
            <person name="Stajich J.E."/>
            <person name="Barry K."/>
            <person name="Grigoriev I.V."/>
            <person name="Crous P."/>
            <person name="Smith M.E."/>
        </authorList>
    </citation>
    <scope>NUCLEOTIDE SEQUENCE</scope>
    <source>
        <strain evidence="1">NBRC 105414</strain>
    </source>
</reference>
<evidence type="ECO:0000313" key="2">
    <source>
        <dbReference type="Proteomes" id="UP001140217"/>
    </source>
</evidence>
<proteinExistence type="predicted"/>
<sequence>MECYPRKPARRPVHLLPAMGVCRAWRCAVQALFYRDAYLCTEGLAAKTDPYNAVMRVEDVAASGCQQHLRTLYVGIDVMHFSQPWDELPQTLASAVRALGRLPAVRSGLFAFCIASAPADKAFSRRRIADNFDAFLGALYEAAPNMRRVDIHTETRLQLAAPMRSAVNQVYNATHKFIRAQTTYVSLYHLGSEDYLFTAPPVDTLRSIVLSPWAAVGESLELVRRSAESLERLHLEQPKHAAFSSLITEGGDPGRTRVYPRLKHLYIGWFSDSRGADFALPPENPFPRLETLACKGSYPLGALLLLQDDARARIRHLGMQADGALLKVLHSSSAVEEGALASLDYIALRLASHSAADTPANADRLFPRVFALGRRVRTVCFRHMQFRRFAKALEATRFPDTLRRLDLGFSFLTIDQAIALLCACPGAVKVGLSLKDVAGARGRGMPAPGVIAKYRETYRSHRAAVPHIGLVALVFPSPRRGAEFVVLLADILRCITRVTIPADCPYSGPSVLKEIHAARRRPEYRDSPHLDGVRFAIESCW</sequence>
<dbReference type="AlphaFoldDB" id="A0A9W8H9R0"/>
<protein>
    <submittedName>
        <fullName evidence="1">Uncharacterized protein</fullName>
    </submittedName>
</protein>
<gene>
    <name evidence="1" type="ORF">H4R18_005261</name>
</gene>